<feature type="region of interest" description="Disordered" evidence="1">
    <location>
        <begin position="1"/>
        <end position="111"/>
    </location>
</feature>
<accession>A0AA88LIY7</accession>
<protein>
    <submittedName>
        <fullName evidence="2">Uncharacterized protein</fullName>
    </submittedName>
</protein>
<sequence length="172" mass="18603">MRRRRHEGQRSARGYLESPKRPGRPGRGNPAWADFALGAPAEAGPRGSQCGPPDEGRAARAAGEGLRNNVLAGGPRRSAGRRPLPSRGRGGFDRAAGSVGGPLGQTGRLGLATDRSAWEERRGVCRALRAWPSRPWRPTRRPEEPPTRTPAQGRPAGALRWRVWVANRSGEE</sequence>
<dbReference type="AlphaFoldDB" id="A0AA88LIY7"/>
<gene>
    <name evidence="2" type="ORF">Q5P01_000643</name>
</gene>
<evidence type="ECO:0000313" key="2">
    <source>
        <dbReference type="EMBL" id="KAK2814287.1"/>
    </source>
</evidence>
<name>A0AA88LIY7_CHASR</name>
<evidence type="ECO:0000256" key="1">
    <source>
        <dbReference type="SAM" id="MobiDB-lite"/>
    </source>
</evidence>
<comment type="caution">
    <text evidence="2">The sequence shown here is derived from an EMBL/GenBank/DDBJ whole genome shotgun (WGS) entry which is preliminary data.</text>
</comment>
<dbReference type="EMBL" id="JAUPFM010000065">
    <property type="protein sequence ID" value="KAK2814287.1"/>
    <property type="molecule type" value="Genomic_DNA"/>
</dbReference>
<feature type="region of interest" description="Disordered" evidence="1">
    <location>
        <begin position="134"/>
        <end position="158"/>
    </location>
</feature>
<keyword evidence="3" id="KW-1185">Reference proteome</keyword>
<proteinExistence type="predicted"/>
<reference evidence="2" key="1">
    <citation type="submission" date="2023-07" db="EMBL/GenBank/DDBJ databases">
        <title>Chromosome-level Genome Assembly of Striped Snakehead (Channa striata).</title>
        <authorList>
            <person name="Liu H."/>
        </authorList>
    </citation>
    <scope>NUCLEOTIDE SEQUENCE</scope>
    <source>
        <strain evidence="2">Gz</strain>
        <tissue evidence="2">Muscle</tissue>
    </source>
</reference>
<feature type="compositionally biased region" description="Low complexity" evidence="1">
    <location>
        <begin position="59"/>
        <end position="87"/>
    </location>
</feature>
<evidence type="ECO:0000313" key="3">
    <source>
        <dbReference type="Proteomes" id="UP001187415"/>
    </source>
</evidence>
<dbReference type="Proteomes" id="UP001187415">
    <property type="component" value="Unassembled WGS sequence"/>
</dbReference>
<organism evidence="2 3">
    <name type="scientific">Channa striata</name>
    <name type="common">Snakehead murrel</name>
    <name type="synonym">Ophicephalus striatus</name>
    <dbReference type="NCBI Taxonomy" id="64152"/>
    <lineage>
        <taxon>Eukaryota</taxon>
        <taxon>Metazoa</taxon>
        <taxon>Chordata</taxon>
        <taxon>Craniata</taxon>
        <taxon>Vertebrata</taxon>
        <taxon>Euteleostomi</taxon>
        <taxon>Actinopterygii</taxon>
        <taxon>Neopterygii</taxon>
        <taxon>Teleostei</taxon>
        <taxon>Neoteleostei</taxon>
        <taxon>Acanthomorphata</taxon>
        <taxon>Anabantaria</taxon>
        <taxon>Anabantiformes</taxon>
        <taxon>Channoidei</taxon>
        <taxon>Channidae</taxon>
        <taxon>Channa</taxon>
    </lineage>
</organism>